<dbReference type="InterPro" id="IPR029062">
    <property type="entry name" value="Class_I_gatase-like"/>
</dbReference>
<feature type="domain" description="Glutamine amidotransferase" evidence="1">
    <location>
        <begin position="49"/>
        <end position="191"/>
    </location>
</feature>
<sequence>MRPFLLLASRAEDAAADEEYRSLLRHGGLHPDELVRVRLEAGSVADLDPADYAGVIIGGSPFTVSDRHKSSVQRRVEADLGVIVDEILRRDLPMLALCYGVGIVGARTGGVVDATYGEETSAAEIRLTPEGAVDPLLAGLPAGFQAYVGHKEAVTVLPPRATVLATSPTCPVQMYRLGRHGYVTQFHPEMDLASVITRIEVYRDSGYFDAAEMAAVIDRVTRADVSAAHHLVRAFVLRYRGAAVQRVDAELLAG</sequence>
<reference evidence="2 3" key="1">
    <citation type="submission" date="2019-11" db="EMBL/GenBank/DDBJ databases">
        <authorList>
            <person name="Criscuolo A."/>
        </authorList>
    </citation>
    <scope>NUCLEOTIDE SEQUENCE [LARGE SCALE GENOMIC DNA]</scope>
    <source>
        <strain evidence="2">CIP111667</strain>
    </source>
</reference>
<dbReference type="PANTHER" id="PTHR42695:SF5">
    <property type="entry name" value="GLUTAMINE AMIDOTRANSFERASE YLR126C-RELATED"/>
    <property type="match status" value="1"/>
</dbReference>
<keyword evidence="2" id="KW-0436">Ligase</keyword>
<organism evidence="2 3">
    <name type="scientific">Occultella aeris</name>
    <dbReference type="NCBI Taxonomy" id="2761496"/>
    <lineage>
        <taxon>Bacteria</taxon>
        <taxon>Bacillati</taxon>
        <taxon>Actinomycetota</taxon>
        <taxon>Actinomycetes</taxon>
        <taxon>Micrococcales</taxon>
        <taxon>Ruaniaceae</taxon>
        <taxon>Occultella</taxon>
    </lineage>
</organism>
<dbReference type="EC" id="6.3.5.2" evidence="2"/>
<evidence type="ECO:0000313" key="2">
    <source>
        <dbReference type="EMBL" id="VZO38955.1"/>
    </source>
</evidence>
<proteinExistence type="predicted"/>
<evidence type="ECO:0000313" key="3">
    <source>
        <dbReference type="Proteomes" id="UP000419743"/>
    </source>
</evidence>
<dbReference type="Proteomes" id="UP000419743">
    <property type="component" value="Unassembled WGS sequence"/>
</dbReference>
<keyword evidence="3" id="KW-1185">Reference proteome</keyword>
<name>A0A7M4DNE2_9MICO</name>
<dbReference type="RefSeq" id="WP_156742321.1">
    <property type="nucleotide sequence ID" value="NZ_CACRYJ010000053.1"/>
</dbReference>
<accession>A0A7M4DNE2</accession>
<dbReference type="SUPFAM" id="SSF52317">
    <property type="entry name" value="Class I glutamine amidotransferase-like"/>
    <property type="match status" value="1"/>
</dbReference>
<dbReference type="CDD" id="cd01741">
    <property type="entry name" value="GATase1_1"/>
    <property type="match status" value="1"/>
</dbReference>
<comment type="caution">
    <text evidence="2">The sequence shown here is derived from an EMBL/GenBank/DDBJ whole genome shotgun (WGS) entry which is preliminary data.</text>
</comment>
<dbReference type="NCBIfam" id="NF005743">
    <property type="entry name" value="PRK07567.1"/>
    <property type="match status" value="1"/>
</dbReference>
<dbReference type="Pfam" id="PF00117">
    <property type="entry name" value="GATase"/>
    <property type="match status" value="1"/>
</dbReference>
<dbReference type="Gene3D" id="3.40.50.880">
    <property type="match status" value="1"/>
</dbReference>
<dbReference type="EMBL" id="CACRYJ010000053">
    <property type="protein sequence ID" value="VZO38955.1"/>
    <property type="molecule type" value="Genomic_DNA"/>
</dbReference>
<evidence type="ECO:0000259" key="1">
    <source>
        <dbReference type="Pfam" id="PF00117"/>
    </source>
</evidence>
<gene>
    <name evidence="2" type="primary">guaA_3</name>
    <name evidence="2" type="ORF">HALOF300_03672</name>
</gene>
<dbReference type="PROSITE" id="PS51273">
    <property type="entry name" value="GATASE_TYPE_1"/>
    <property type="match status" value="1"/>
</dbReference>
<dbReference type="PANTHER" id="PTHR42695">
    <property type="entry name" value="GLUTAMINE AMIDOTRANSFERASE YLR126C-RELATED"/>
    <property type="match status" value="1"/>
</dbReference>
<dbReference type="AlphaFoldDB" id="A0A7M4DNE2"/>
<protein>
    <submittedName>
        <fullName evidence="2">GMP synthase [glutamine-hydrolyzing]</fullName>
        <ecNumber evidence="2">6.3.5.2</ecNumber>
    </submittedName>
</protein>
<dbReference type="GO" id="GO:0003922">
    <property type="term" value="F:GMP synthase (glutamine-hydrolyzing) activity"/>
    <property type="evidence" value="ECO:0007669"/>
    <property type="project" value="UniProtKB-EC"/>
</dbReference>
<dbReference type="GO" id="GO:0005829">
    <property type="term" value="C:cytosol"/>
    <property type="evidence" value="ECO:0007669"/>
    <property type="project" value="TreeGrafter"/>
</dbReference>
<dbReference type="InterPro" id="IPR017926">
    <property type="entry name" value="GATASE"/>
</dbReference>
<dbReference type="InterPro" id="IPR044992">
    <property type="entry name" value="ChyE-like"/>
</dbReference>